<dbReference type="RefSeq" id="WP_119379757.1">
    <property type="nucleotide sequence ID" value="NZ_QWGB01000005.1"/>
</dbReference>
<evidence type="ECO:0000256" key="1">
    <source>
        <dbReference type="ARBA" id="ARBA00022842"/>
    </source>
</evidence>
<keyword evidence="1" id="KW-0460">Magnesium</keyword>
<dbReference type="Pfam" id="PF12804">
    <property type="entry name" value="NTP_transf_3"/>
    <property type="match status" value="1"/>
</dbReference>
<reference evidence="5 6" key="1">
    <citation type="submission" date="2018-08" db="EMBL/GenBank/DDBJ databases">
        <title>Henriciella mobilis sp. nov., isolated from seawater.</title>
        <authorList>
            <person name="Cheng H."/>
            <person name="Wu Y.-H."/>
            <person name="Xu X.-W."/>
            <person name="Guo L.-L."/>
        </authorList>
    </citation>
    <scope>NUCLEOTIDE SEQUENCE [LARGE SCALE GENOMIC DNA]</scope>
    <source>
        <strain evidence="5 6">CCUG66934</strain>
    </source>
</reference>
<dbReference type="Gene3D" id="3.40.50.720">
    <property type="entry name" value="NAD(P)-binding Rossmann-like Domain"/>
    <property type="match status" value="1"/>
</dbReference>
<dbReference type="InterPro" id="IPR025877">
    <property type="entry name" value="MobA-like_NTP_Trfase"/>
</dbReference>
<evidence type="ECO:0000313" key="6">
    <source>
        <dbReference type="Proteomes" id="UP000265431"/>
    </source>
</evidence>
<dbReference type="Pfam" id="PF13478">
    <property type="entry name" value="XdhC_C"/>
    <property type="match status" value="1"/>
</dbReference>
<dbReference type="CDD" id="cd04182">
    <property type="entry name" value="GT_2_like_f"/>
    <property type="match status" value="1"/>
</dbReference>
<dbReference type="InterPro" id="IPR029044">
    <property type="entry name" value="Nucleotide-diphossugar_trans"/>
</dbReference>
<sequence>MQQTYPEHPEDVLSQWLDWYEAGPVALVIVTGIEGGAVRAPGALMAVRADGKMAGYISGGCIDSDVALQAQNALRAGKAKQLRYGAGSPFTDLPLPCGGAIEVTIIPDADLAQINTVRDQLSARKVAQLSLKALRDFKPHYVPKPRLRIAGRGADCLALARVANAAGLDVRLQLRDGEDVAAAQAQGFADVTALETPSDIPAANDDEWTAFILMFHDTHWEGPLLKQALDGPAFYIGAVGSRKTHARRTEALKADGSDEVAIARIRGPIGLIPSMRDASMLAISVIAEVVASYHDMLRQPFAETAIILLAAGQSKRFERGDKLLAELEGKPVIKHVAGLLADQKVAARIAVTSSGDTARAAALNEQGWQVVENPDAADGQATSLSTGICAAKASGAKAALILLGDMPHIGEPHLRALQKELARGRRAVMSQSGDILCPPAIFHRSTFDDLMSLSGDAGAKSLFTKLTNTAVVDLSPDNAFDIDTIADLERAKGLTHA</sequence>
<dbReference type="InterPro" id="IPR003777">
    <property type="entry name" value="XdhC_CoxI"/>
</dbReference>
<evidence type="ECO:0000313" key="5">
    <source>
        <dbReference type="EMBL" id="RIJ24568.1"/>
    </source>
</evidence>
<evidence type="ECO:0000259" key="2">
    <source>
        <dbReference type="Pfam" id="PF02625"/>
    </source>
</evidence>
<dbReference type="InterPro" id="IPR027051">
    <property type="entry name" value="XdhC_Rossmann_dom"/>
</dbReference>
<organism evidence="5 6">
    <name type="scientific">Henriciella barbarensis</name>
    <dbReference type="NCBI Taxonomy" id="86342"/>
    <lineage>
        <taxon>Bacteria</taxon>
        <taxon>Pseudomonadati</taxon>
        <taxon>Pseudomonadota</taxon>
        <taxon>Alphaproteobacteria</taxon>
        <taxon>Hyphomonadales</taxon>
        <taxon>Hyphomonadaceae</taxon>
        <taxon>Henriciella</taxon>
    </lineage>
</organism>
<dbReference type="PANTHER" id="PTHR30388">
    <property type="entry name" value="ALDEHYDE OXIDOREDUCTASE MOLYBDENUM COFACTOR ASSEMBLY PROTEIN"/>
    <property type="match status" value="1"/>
</dbReference>
<dbReference type="EMBL" id="QWGB01000005">
    <property type="protein sequence ID" value="RIJ24568.1"/>
    <property type="molecule type" value="Genomic_DNA"/>
</dbReference>
<accession>A0A399R072</accession>
<keyword evidence="6" id="KW-1185">Reference proteome</keyword>
<dbReference type="Gene3D" id="3.90.550.10">
    <property type="entry name" value="Spore Coat Polysaccharide Biosynthesis Protein SpsA, Chain A"/>
    <property type="match status" value="1"/>
</dbReference>
<dbReference type="InterPro" id="IPR052698">
    <property type="entry name" value="MoCofactor_Util/Proc"/>
</dbReference>
<evidence type="ECO:0000259" key="4">
    <source>
        <dbReference type="Pfam" id="PF13478"/>
    </source>
</evidence>
<dbReference type="OrthoDB" id="9815497at2"/>
<dbReference type="AlphaFoldDB" id="A0A399R072"/>
<dbReference type="Proteomes" id="UP000265431">
    <property type="component" value="Unassembled WGS sequence"/>
</dbReference>
<protein>
    <submittedName>
        <fullName evidence="5">Xanthine dehydrogenase</fullName>
    </submittedName>
</protein>
<dbReference type="SUPFAM" id="SSF53448">
    <property type="entry name" value="Nucleotide-diphospho-sugar transferases"/>
    <property type="match status" value="1"/>
</dbReference>
<dbReference type="Pfam" id="PF02625">
    <property type="entry name" value="XdhC_CoxI"/>
    <property type="match status" value="1"/>
</dbReference>
<evidence type="ECO:0000259" key="3">
    <source>
        <dbReference type="Pfam" id="PF12804"/>
    </source>
</evidence>
<proteinExistence type="predicted"/>
<feature type="domain" description="XdhC Rossmann" evidence="4">
    <location>
        <begin position="147"/>
        <end position="289"/>
    </location>
</feature>
<dbReference type="PANTHER" id="PTHR30388:SF4">
    <property type="entry name" value="MOLYBDENUM COFACTOR INSERTION CHAPERONE PAOD"/>
    <property type="match status" value="1"/>
</dbReference>
<gene>
    <name evidence="5" type="ORF">D1224_10165</name>
</gene>
<feature type="domain" description="MobA-like NTP transferase" evidence="3">
    <location>
        <begin position="307"/>
        <end position="466"/>
    </location>
</feature>
<dbReference type="GO" id="GO:0016779">
    <property type="term" value="F:nucleotidyltransferase activity"/>
    <property type="evidence" value="ECO:0007669"/>
    <property type="project" value="UniProtKB-ARBA"/>
</dbReference>
<comment type="caution">
    <text evidence="5">The sequence shown here is derived from an EMBL/GenBank/DDBJ whole genome shotgun (WGS) entry which is preliminary data.</text>
</comment>
<name>A0A399R072_9PROT</name>
<feature type="domain" description="XdhC- CoxI" evidence="2">
    <location>
        <begin position="22"/>
        <end position="85"/>
    </location>
</feature>